<dbReference type="Pfam" id="PF00389">
    <property type="entry name" value="2-Hacid_dh"/>
    <property type="match status" value="1"/>
</dbReference>
<dbReference type="SUPFAM" id="SSF51735">
    <property type="entry name" value="NAD(P)-binding Rossmann-fold domains"/>
    <property type="match status" value="1"/>
</dbReference>
<dbReference type="RefSeq" id="WP_156598631.1">
    <property type="nucleotide sequence ID" value="NZ_CACRTW010000016.1"/>
</dbReference>
<dbReference type="FunFam" id="3.40.50.720:FF:000203">
    <property type="entry name" value="D-3-phosphoglycerate dehydrogenase (SerA)"/>
    <property type="match status" value="1"/>
</dbReference>
<dbReference type="PANTHER" id="PTHR43761">
    <property type="entry name" value="D-ISOMER SPECIFIC 2-HYDROXYACID DEHYDROGENASE FAMILY PROTEIN (AFU_ORTHOLOGUE AFUA_1G13630)"/>
    <property type="match status" value="1"/>
</dbReference>
<name>A0A6N3B7M1_9ACTN</name>
<dbReference type="PROSITE" id="PS00671">
    <property type="entry name" value="D_2_HYDROXYACID_DH_3"/>
    <property type="match status" value="1"/>
</dbReference>
<evidence type="ECO:0000259" key="5">
    <source>
        <dbReference type="Pfam" id="PF00389"/>
    </source>
</evidence>
<dbReference type="SUPFAM" id="SSF52283">
    <property type="entry name" value="Formate/glycerate dehydrogenase catalytic domain-like"/>
    <property type="match status" value="1"/>
</dbReference>
<dbReference type="AlphaFoldDB" id="A0A6N3B7M1"/>
<dbReference type="InterPro" id="IPR006139">
    <property type="entry name" value="D-isomer_2_OHA_DH_cat_dom"/>
</dbReference>
<dbReference type="PANTHER" id="PTHR43761:SF1">
    <property type="entry name" value="D-ISOMER SPECIFIC 2-HYDROXYACID DEHYDROGENASE CATALYTIC DOMAIN-CONTAINING PROTEIN-RELATED"/>
    <property type="match status" value="1"/>
</dbReference>
<keyword evidence="3" id="KW-0520">NAD</keyword>
<dbReference type="Gene3D" id="3.40.50.720">
    <property type="entry name" value="NAD(P)-binding Rossmann-like Domain"/>
    <property type="match status" value="2"/>
</dbReference>
<dbReference type="EC" id="1.1.1.29" evidence="7"/>
<sequence length="318" mass="33728">MKIALIEPLGVPEQTIDELSAPLKNAGHEFVYFDTKTTDPAELARRSEGAEVVMIANNPYPAEVVAGADALKMIAVAFTGIDHVGLSACRERSVEVRNCAGYSDVSVAELTLGLTIDVLRKVGAADAAVRAGKTSGGLVGTEICGKTVGIVGCGKIGCATGRLFKAFGARVLGYARHEHPEAAEAGIEQVSLEQLLAESDIVSLHLPNNDATRKSFGAEQFAQMKDGAVFINCARGAIVDNDALAQELNDDKLAGAGIDVFDMEPPIPADYALINAKNCTFTPHVGFLTHEAMQRRAKIEFDNVLAYVEGRAQNICEL</sequence>
<dbReference type="InterPro" id="IPR029753">
    <property type="entry name" value="D-isomer_DH_CS"/>
</dbReference>
<dbReference type="GO" id="GO:0051287">
    <property type="term" value="F:NAD binding"/>
    <property type="evidence" value="ECO:0007669"/>
    <property type="project" value="InterPro"/>
</dbReference>
<dbReference type="InterPro" id="IPR050418">
    <property type="entry name" value="D-iso_2-hydroxyacid_DH_PdxB"/>
</dbReference>
<evidence type="ECO:0000259" key="6">
    <source>
        <dbReference type="Pfam" id="PF02826"/>
    </source>
</evidence>
<evidence type="ECO:0000256" key="4">
    <source>
        <dbReference type="RuleBase" id="RU003719"/>
    </source>
</evidence>
<evidence type="ECO:0000256" key="2">
    <source>
        <dbReference type="ARBA" id="ARBA00023002"/>
    </source>
</evidence>
<comment type="similarity">
    <text evidence="1 4">Belongs to the D-isomer specific 2-hydroxyacid dehydrogenase family.</text>
</comment>
<dbReference type="EMBL" id="CACRTW010000016">
    <property type="protein sequence ID" value="VYT96042.1"/>
    <property type="molecule type" value="Genomic_DNA"/>
</dbReference>
<gene>
    <name evidence="7" type="primary">hprA_2</name>
    <name evidence="7" type="ORF">CALFYP39_01055</name>
</gene>
<dbReference type="GO" id="GO:0008465">
    <property type="term" value="F:hydroxypyruvate reductase (NADH) activity"/>
    <property type="evidence" value="ECO:0007669"/>
    <property type="project" value="UniProtKB-EC"/>
</dbReference>
<feature type="domain" description="D-isomer specific 2-hydroxyacid dehydrogenase NAD-binding" evidence="6">
    <location>
        <begin position="113"/>
        <end position="286"/>
    </location>
</feature>
<feature type="domain" description="D-isomer specific 2-hydroxyacid dehydrogenase catalytic" evidence="5">
    <location>
        <begin position="19"/>
        <end position="312"/>
    </location>
</feature>
<evidence type="ECO:0000313" key="7">
    <source>
        <dbReference type="EMBL" id="VYT96042.1"/>
    </source>
</evidence>
<reference evidence="7" key="1">
    <citation type="submission" date="2019-11" db="EMBL/GenBank/DDBJ databases">
        <authorList>
            <person name="Feng L."/>
        </authorList>
    </citation>
    <scope>NUCLEOTIDE SEQUENCE</scope>
    <source>
        <strain evidence="7">CaerofaciensLFYP39</strain>
    </source>
</reference>
<evidence type="ECO:0000256" key="3">
    <source>
        <dbReference type="ARBA" id="ARBA00023027"/>
    </source>
</evidence>
<dbReference type="CDD" id="cd12161">
    <property type="entry name" value="GDH_like_1"/>
    <property type="match status" value="1"/>
</dbReference>
<evidence type="ECO:0000256" key="1">
    <source>
        <dbReference type="ARBA" id="ARBA00005854"/>
    </source>
</evidence>
<proteinExistence type="inferred from homology"/>
<organism evidence="7">
    <name type="scientific">Collinsella aerofaciens</name>
    <dbReference type="NCBI Taxonomy" id="74426"/>
    <lineage>
        <taxon>Bacteria</taxon>
        <taxon>Bacillati</taxon>
        <taxon>Actinomycetota</taxon>
        <taxon>Coriobacteriia</taxon>
        <taxon>Coriobacteriales</taxon>
        <taxon>Coriobacteriaceae</taxon>
        <taxon>Collinsella</taxon>
    </lineage>
</organism>
<accession>A0A6N3B7M1</accession>
<keyword evidence="2 4" id="KW-0560">Oxidoreductase</keyword>
<dbReference type="Pfam" id="PF02826">
    <property type="entry name" value="2-Hacid_dh_C"/>
    <property type="match status" value="1"/>
</dbReference>
<dbReference type="InterPro" id="IPR006140">
    <property type="entry name" value="D-isomer_DH_NAD-bd"/>
</dbReference>
<dbReference type="InterPro" id="IPR036291">
    <property type="entry name" value="NAD(P)-bd_dom_sf"/>
</dbReference>
<protein>
    <submittedName>
        <fullName evidence="7">Glycerate dehydrogenase</fullName>
        <ecNumber evidence="7">1.1.1.29</ecNumber>
    </submittedName>
</protein>